<keyword evidence="2" id="KW-1185">Reference proteome</keyword>
<evidence type="ECO:0000313" key="2">
    <source>
        <dbReference type="Proteomes" id="UP001189429"/>
    </source>
</evidence>
<proteinExistence type="predicted"/>
<organism evidence="1 2">
    <name type="scientific">Prorocentrum cordatum</name>
    <dbReference type="NCBI Taxonomy" id="2364126"/>
    <lineage>
        <taxon>Eukaryota</taxon>
        <taxon>Sar</taxon>
        <taxon>Alveolata</taxon>
        <taxon>Dinophyceae</taxon>
        <taxon>Prorocentrales</taxon>
        <taxon>Prorocentraceae</taxon>
        <taxon>Prorocentrum</taxon>
    </lineage>
</organism>
<feature type="non-terminal residue" evidence="1">
    <location>
        <position position="489"/>
    </location>
</feature>
<dbReference type="EMBL" id="CAUYUJ010002529">
    <property type="protein sequence ID" value="CAK0801180.1"/>
    <property type="molecule type" value="Genomic_DNA"/>
</dbReference>
<sequence>MQEHHDLHKQCEQFSSDQAWLNASSEELSEFCGKLKLKNVDMPTNAKLACFARALRDWTLLQHSIEAKLPALMRMIAPWPVQGDSGDGFDPEAPMARHIEGSPAEKMERMKDAILSKVLGPMIKDGERGHESFKGVIVVVLEMIKQASDDETIDFEPCEDHADSVMSTLKGAYFVLEQNFSKVTQVSASSKDYDRLVSEGASGKQLFSVVTAMKHDCDVYLPRFDTAMDQLGKVAKFGFEEHIGVVMQAWNLLLESRGKLRKGQDAELRAKTEKATMDMLSSVSDAIEADTIPTDRCSDLKELVGVTTKMDFQLPSMDSLISHVCKVSQQRNIDTHIDIMMKCLGSHDVDAERGVRTENLESPTGQVKLYNDYGVGPASGELCGRIVSFVLRMVNTLGAGEDTHLSGEVISYLSLACQIGSALSPLVKDPSEEVKVLFAALATLSGVELQLSSVIMFKKIAATSELSMATSDGQRMVKNFATAHAVLPE</sequence>
<comment type="caution">
    <text evidence="1">The sequence shown here is derived from an EMBL/GenBank/DDBJ whole genome shotgun (WGS) entry which is preliminary data.</text>
</comment>
<evidence type="ECO:0000313" key="1">
    <source>
        <dbReference type="EMBL" id="CAK0801180.1"/>
    </source>
</evidence>
<name>A0ABN9Q9G6_9DINO</name>
<accession>A0ABN9Q9G6</accession>
<dbReference type="Proteomes" id="UP001189429">
    <property type="component" value="Unassembled WGS sequence"/>
</dbReference>
<gene>
    <name evidence="1" type="ORF">PCOR1329_LOCUS9135</name>
</gene>
<reference evidence="1" key="1">
    <citation type="submission" date="2023-10" db="EMBL/GenBank/DDBJ databases">
        <authorList>
            <person name="Chen Y."/>
            <person name="Shah S."/>
            <person name="Dougan E. K."/>
            <person name="Thang M."/>
            <person name="Chan C."/>
        </authorList>
    </citation>
    <scope>NUCLEOTIDE SEQUENCE [LARGE SCALE GENOMIC DNA]</scope>
</reference>
<protein>
    <submittedName>
        <fullName evidence="1">Uncharacterized protein</fullName>
    </submittedName>
</protein>